<feature type="transmembrane region" description="Helical" evidence="2">
    <location>
        <begin position="70"/>
        <end position="92"/>
    </location>
</feature>
<feature type="transmembrane region" description="Helical" evidence="2">
    <location>
        <begin position="138"/>
        <end position="156"/>
    </location>
</feature>
<dbReference type="InterPro" id="IPR052155">
    <property type="entry name" value="Biofilm_reg_signaling"/>
</dbReference>
<keyword evidence="2" id="KW-0472">Membrane</keyword>
<protein>
    <submittedName>
        <fullName evidence="5">Bifunctional diguanylate cyclase/phosphodiesterase</fullName>
    </submittedName>
</protein>
<keyword evidence="2" id="KW-1133">Transmembrane helix</keyword>
<dbReference type="InterPro" id="IPR035919">
    <property type="entry name" value="EAL_sf"/>
</dbReference>
<dbReference type="PROSITE" id="PS50883">
    <property type="entry name" value="EAL"/>
    <property type="match status" value="1"/>
</dbReference>
<evidence type="ECO:0000259" key="4">
    <source>
        <dbReference type="PROSITE" id="PS50887"/>
    </source>
</evidence>
<evidence type="ECO:0000256" key="2">
    <source>
        <dbReference type="SAM" id="Phobius"/>
    </source>
</evidence>
<feature type="domain" description="EAL" evidence="3">
    <location>
        <begin position="531"/>
        <end position="790"/>
    </location>
</feature>
<name>A0ABT7S5I0_9CELL</name>
<dbReference type="InterPro" id="IPR029787">
    <property type="entry name" value="Nucleotide_cyclase"/>
</dbReference>
<dbReference type="Pfam" id="PF00990">
    <property type="entry name" value="GGDEF"/>
    <property type="match status" value="1"/>
</dbReference>
<dbReference type="RefSeq" id="WP_289446029.1">
    <property type="nucleotide sequence ID" value="NZ_JAUCGR010000001.1"/>
</dbReference>
<feature type="transmembrane region" description="Helical" evidence="2">
    <location>
        <begin position="307"/>
        <end position="327"/>
    </location>
</feature>
<dbReference type="InterPro" id="IPR000160">
    <property type="entry name" value="GGDEF_dom"/>
</dbReference>
<evidence type="ECO:0000256" key="1">
    <source>
        <dbReference type="SAM" id="Coils"/>
    </source>
</evidence>
<dbReference type="SMART" id="SM00267">
    <property type="entry name" value="GGDEF"/>
    <property type="match status" value="1"/>
</dbReference>
<dbReference type="Gene3D" id="3.20.20.450">
    <property type="entry name" value="EAL domain"/>
    <property type="match status" value="1"/>
</dbReference>
<dbReference type="EMBL" id="JAUCGR010000001">
    <property type="protein sequence ID" value="MDM7830875.1"/>
    <property type="molecule type" value="Genomic_DNA"/>
</dbReference>
<reference evidence="5 6" key="1">
    <citation type="submission" date="2023-06" db="EMBL/GenBank/DDBJ databases">
        <title>Cellulomonas sp. MW9 Whole genome sequence.</title>
        <authorList>
            <person name="Park S."/>
        </authorList>
    </citation>
    <scope>NUCLEOTIDE SEQUENCE [LARGE SCALE GENOMIC DNA]</scope>
    <source>
        <strain evidence="5 6">MW9</strain>
    </source>
</reference>
<proteinExistence type="predicted"/>
<dbReference type="CDD" id="cd01949">
    <property type="entry name" value="GGDEF"/>
    <property type="match status" value="1"/>
</dbReference>
<dbReference type="InterPro" id="IPR043128">
    <property type="entry name" value="Rev_trsase/Diguanyl_cyclase"/>
</dbReference>
<dbReference type="SUPFAM" id="SSF141868">
    <property type="entry name" value="EAL domain-like"/>
    <property type="match status" value="1"/>
</dbReference>
<dbReference type="NCBIfam" id="TIGR00254">
    <property type="entry name" value="GGDEF"/>
    <property type="match status" value="1"/>
</dbReference>
<feature type="transmembrane region" description="Helical" evidence="2">
    <location>
        <begin position="276"/>
        <end position="295"/>
    </location>
</feature>
<dbReference type="Pfam" id="PF00563">
    <property type="entry name" value="EAL"/>
    <property type="match status" value="1"/>
</dbReference>
<dbReference type="Gene3D" id="3.30.70.270">
    <property type="match status" value="1"/>
</dbReference>
<dbReference type="Proteomes" id="UP001321453">
    <property type="component" value="Unassembled WGS sequence"/>
</dbReference>
<feature type="coiled-coil region" evidence="1">
    <location>
        <begin position="332"/>
        <end position="359"/>
    </location>
</feature>
<dbReference type="PANTHER" id="PTHR44757">
    <property type="entry name" value="DIGUANYLATE CYCLASE DGCP"/>
    <property type="match status" value="1"/>
</dbReference>
<evidence type="ECO:0000313" key="6">
    <source>
        <dbReference type="Proteomes" id="UP001321453"/>
    </source>
</evidence>
<keyword evidence="2" id="KW-0812">Transmembrane</keyword>
<keyword evidence="1" id="KW-0175">Coiled coil</keyword>
<feature type="transmembrane region" description="Helical" evidence="2">
    <location>
        <begin position="98"/>
        <end position="118"/>
    </location>
</feature>
<feature type="transmembrane region" description="Helical" evidence="2">
    <location>
        <begin position="168"/>
        <end position="189"/>
    </location>
</feature>
<organism evidence="5 6">
    <name type="scientific">Cellulomonas edaphi</name>
    <dbReference type="NCBI Taxonomy" id="3053468"/>
    <lineage>
        <taxon>Bacteria</taxon>
        <taxon>Bacillati</taxon>
        <taxon>Actinomycetota</taxon>
        <taxon>Actinomycetes</taxon>
        <taxon>Micrococcales</taxon>
        <taxon>Cellulomonadaceae</taxon>
        <taxon>Cellulomonas</taxon>
    </lineage>
</organism>
<dbReference type="PANTHER" id="PTHR44757:SF2">
    <property type="entry name" value="BIOFILM ARCHITECTURE MAINTENANCE PROTEIN MBAA"/>
    <property type="match status" value="1"/>
</dbReference>
<feature type="domain" description="GGDEF" evidence="4">
    <location>
        <begin position="391"/>
        <end position="522"/>
    </location>
</feature>
<feature type="transmembrane region" description="Helical" evidence="2">
    <location>
        <begin position="237"/>
        <end position="255"/>
    </location>
</feature>
<accession>A0ABT7S5I0</accession>
<feature type="transmembrane region" description="Helical" evidence="2">
    <location>
        <begin position="41"/>
        <end position="58"/>
    </location>
</feature>
<evidence type="ECO:0000259" key="3">
    <source>
        <dbReference type="PROSITE" id="PS50883"/>
    </source>
</evidence>
<dbReference type="InterPro" id="IPR001633">
    <property type="entry name" value="EAL_dom"/>
</dbReference>
<dbReference type="CDD" id="cd01948">
    <property type="entry name" value="EAL"/>
    <property type="match status" value="1"/>
</dbReference>
<dbReference type="SUPFAM" id="SSF55073">
    <property type="entry name" value="Nucleotide cyclase"/>
    <property type="match status" value="1"/>
</dbReference>
<evidence type="ECO:0000313" key="5">
    <source>
        <dbReference type="EMBL" id="MDM7830875.1"/>
    </source>
</evidence>
<dbReference type="PROSITE" id="PS50887">
    <property type="entry name" value="GGDEF"/>
    <property type="match status" value="1"/>
</dbReference>
<comment type="caution">
    <text evidence="5">The sequence shown here is derived from an EMBL/GenBank/DDBJ whole genome shotgun (WGS) entry which is preliminary data.</text>
</comment>
<feature type="transmembrane region" description="Helical" evidence="2">
    <location>
        <begin position="15"/>
        <end position="35"/>
    </location>
</feature>
<gene>
    <name evidence="5" type="ORF">QRT05_05980</name>
</gene>
<sequence length="813" mass="87101">MAATPSPRVPRLRVAPWKAFLAGGLVLTAAVMVVPGWCGEILWDVVAVLAVVAMIVGIRRRRPASAAAWWWLVAGTAWWAAVDVFWTGWYVVVGDDDLVPLWIDAGYALTYPLLTIGLARLPRNSLRSKHESATKDGLVVVVGMALMYWAVVYRTYVGTDVLADVGRLIAVVSLAMGLAVLLMVARLWFRYGNRNGAYALLGYGVAASTLADVLYTVTLLGDGGPGISLLDTSLAEGIGSASWLVWFVLFGTAALHPGVRGTPDALPSVGLTVARGAVFVVISTVGPVTFLFTFRPGSTVTMAWSDLAVPLLTVTLLSAFLVGRLVVGNSTAQRHAIQLDRQKAELSRALREQSGLQQLLMHQALHDPLTGLGNRAYFTERLAVVPPGDRTTRAVLMVDLDGFKVANDDHGHLVGDALLVQVGDRLRQVVAQPDTIARLGGDEFAAVLERTSEQEATAFAWRVVHALAEPFLVDGRPLRITASIGVRLLEGATTAEDVLREADLAMYAAKGAGKNQVCVFHAGLLADHVGRLELAEGLGHAVSRDEIVVQFQPVVALDTRQVIAVEALARWHPASGLVMPDQFIPVAEETGLIVPIGEHVLRRACRDARAWYEQHGVALHVNVSGRQLRRPDIVPTVLDALADAGLPPRALVLELTETTLLGSGRPETALVIAHLADLRRHGVRVAIDDFGTGYSSLAYLQELPIDIVKIDGAFTRLSAGTGQEARRRRALAGAIVDLCASLDLHAVAEQIETDEETDALRALGCRQGQGYLFSRPVPASEIGALLGGPALIPSPARPLDDEPLPVRRAEPAV</sequence>
<keyword evidence="6" id="KW-1185">Reference proteome</keyword>
<feature type="transmembrane region" description="Helical" evidence="2">
    <location>
        <begin position="196"/>
        <end position="217"/>
    </location>
</feature>
<dbReference type="SMART" id="SM00052">
    <property type="entry name" value="EAL"/>
    <property type="match status" value="1"/>
</dbReference>